<protein>
    <submittedName>
        <fullName evidence="2">Uncharacterized protein</fullName>
    </submittedName>
</protein>
<evidence type="ECO:0000256" key="1">
    <source>
        <dbReference type="ARBA" id="ARBA00023125"/>
    </source>
</evidence>
<keyword evidence="3" id="KW-1185">Reference proteome</keyword>
<proteinExistence type="predicted"/>
<sequence>MEVNSSSNSQIEVRSGKAGDIGDANLADAVLAADVVGDETRTSNKYTSKPVQIFDRMAVISKYQTKEGIPIDQQNILNKSRASETQKTYNRYWRQWVEWCRKQDPLVEPLKCREQDILPFLVSMNQHRRSTLKWISIRAVKCIPGYLPKQSIAHRPKTMKAVL</sequence>
<dbReference type="Gene3D" id="1.10.150.130">
    <property type="match status" value="1"/>
</dbReference>
<dbReference type="SUPFAM" id="SSF47823">
    <property type="entry name" value="lambda integrase-like, N-terminal domain"/>
    <property type="match status" value="1"/>
</dbReference>
<dbReference type="EMBL" id="JABAYA010000018">
    <property type="protein sequence ID" value="KAF7730151.1"/>
    <property type="molecule type" value="Genomic_DNA"/>
</dbReference>
<organism evidence="2 3">
    <name type="scientific">Apophysomyces ossiformis</name>
    <dbReference type="NCBI Taxonomy" id="679940"/>
    <lineage>
        <taxon>Eukaryota</taxon>
        <taxon>Fungi</taxon>
        <taxon>Fungi incertae sedis</taxon>
        <taxon>Mucoromycota</taxon>
        <taxon>Mucoromycotina</taxon>
        <taxon>Mucoromycetes</taxon>
        <taxon>Mucorales</taxon>
        <taxon>Mucorineae</taxon>
        <taxon>Mucoraceae</taxon>
        <taxon>Apophysomyces</taxon>
    </lineage>
</organism>
<dbReference type="OrthoDB" id="2289843at2759"/>
<accession>A0A8H7EV17</accession>
<dbReference type="GO" id="GO:0003677">
    <property type="term" value="F:DNA binding"/>
    <property type="evidence" value="ECO:0007669"/>
    <property type="project" value="UniProtKB-KW"/>
</dbReference>
<dbReference type="Proteomes" id="UP000605846">
    <property type="component" value="Unassembled WGS sequence"/>
</dbReference>
<name>A0A8H7EV17_9FUNG</name>
<reference evidence="2" key="1">
    <citation type="submission" date="2020-01" db="EMBL/GenBank/DDBJ databases">
        <title>Genome Sequencing of Three Apophysomyces-Like Fungal Strains Confirms a Novel Fungal Genus in the Mucoromycota with divergent Burkholderia-like Endosymbiotic Bacteria.</title>
        <authorList>
            <person name="Stajich J.E."/>
            <person name="Macias A.M."/>
            <person name="Carter-House D."/>
            <person name="Lovett B."/>
            <person name="Kasson L.R."/>
            <person name="Berry K."/>
            <person name="Grigoriev I."/>
            <person name="Chang Y."/>
            <person name="Spatafora J."/>
            <person name="Kasson M.T."/>
        </authorList>
    </citation>
    <scope>NUCLEOTIDE SEQUENCE</scope>
    <source>
        <strain evidence="2">NRRL A-21654</strain>
    </source>
</reference>
<gene>
    <name evidence="2" type="ORF">EC973_002759</name>
</gene>
<evidence type="ECO:0000313" key="2">
    <source>
        <dbReference type="EMBL" id="KAF7730151.1"/>
    </source>
</evidence>
<keyword evidence="1" id="KW-0238">DNA-binding</keyword>
<evidence type="ECO:0000313" key="3">
    <source>
        <dbReference type="Proteomes" id="UP000605846"/>
    </source>
</evidence>
<comment type="caution">
    <text evidence="2">The sequence shown here is derived from an EMBL/GenBank/DDBJ whole genome shotgun (WGS) entry which is preliminary data.</text>
</comment>
<dbReference type="AlphaFoldDB" id="A0A8H7EV17"/>
<dbReference type="InterPro" id="IPR010998">
    <property type="entry name" value="Integrase_recombinase_N"/>
</dbReference>